<keyword evidence="1" id="KW-1133">Transmembrane helix</keyword>
<gene>
    <name evidence="2" type="ORF">WG901_18345</name>
</gene>
<comment type="subcellular location">
    <subcellularLocation>
        <location evidence="1">Cell membrane</location>
        <topology evidence="1">Multi-pass membrane protein</topology>
    </subcellularLocation>
</comment>
<reference evidence="2 3" key="1">
    <citation type="submission" date="2024-03" db="EMBL/GenBank/DDBJ databases">
        <authorList>
            <person name="Jo J.-H."/>
        </authorList>
    </citation>
    <scope>NUCLEOTIDE SEQUENCE [LARGE SCALE GENOMIC DNA]</scope>
    <source>
        <strain evidence="2 3">PS1R-30</strain>
    </source>
</reference>
<dbReference type="Proteomes" id="UP001361239">
    <property type="component" value="Unassembled WGS sequence"/>
</dbReference>
<dbReference type="Pfam" id="PF02104">
    <property type="entry name" value="SURF1"/>
    <property type="match status" value="1"/>
</dbReference>
<protein>
    <recommendedName>
        <fullName evidence="1">SURF1-like protein</fullName>
    </recommendedName>
</protein>
<feature type="transmembrane region" description="Helical" evidence="1">
    <location>
        <begin position="160"/>
        <end position="180"/>
    </location>
</feature>
<evidence type="ECO:0000313" key="2">
    <source>
        <dbReference type="EMBL" id="MEJ5978619.1"/>
    </source>
</evidence>
<dbReference type="InterPro" id="IPR002994">
    <property type="entry name" value="Surf1/Shy1"/>
</dbReference>
<sequence length="188" mass="20173">MRRLPIFASLLVLAAVGVMIRLGFWQLDRLHQKEALLTRYAQASGLSADVPFPRDARAAESVLYRHARIDCAAVRGVTVTAGHNAKGETGMANIADCTLAGGGQARVVIGWSRNPLPGQWQGGPVSGIIAPGPRLVADPPLAGLEANARPDPGDLPNNHLAYAVQWFLFALTALVIYVLAIRKRLRRA</sequence>
<keyword evidence="1" id="KW-0812">Transmembrane</keyword>
<evidence type="ECO:0000313" key="3">
    <source>
        <dbReference type="Proteomes" id="UP001361239"/>
    </source>
</evidence>
<accession>A0ABU8S0V9</accession>
<keyword evidence="3" id="KW-1185">Reference proteome</keyword>
<dbReference type="EMBL" id="JBBHJZ010000004">
    <property type="protein sequence ID" value="MEJ5978619.1"/>
    <property type="molecule type" value="Genomic_DNA"/>
</dbReference>
<organism evidence="2 3">
    <name type="scientific">Novosphingobium anseongense</name>
    <dbReference type="NCBI Taxonomy" id="3133436"/>
    <lineage>
        <taxon>Bacteria</taxon>
        <taxon>Pseudomonadati</taxon>
        <taxon>Pseudomonadota</taxon>
        <taxon>Alphaproteobacteria</taxon>
        <taxon>Sphingomonadales</taxon>
        <taxon>Sphingomonadaceae</taxon>
        <taxon>Novosphingobium</taxon>
    </lineage>
</organism>
<dbReference type="RefSeq" id="WP_339588558.1">
    <property type="nucleotide sequence ID" value="NZ_JBBHJZ010000004.1"/>
</dbReference>
<evidence type="ECO:0000256" key="1">
    <source>
        <dbReference type="RuleBase" id="RU363076"/>
    </source>
</evidence>
<keyword evidence="1" id="KW-0472">Membrane</keyword>
<name>A0ABU8S0V9_9SPHN</name>
<proteinExistence type="inferred from homology"/>
<comment type="caution">
    <text evidence="2">The sequence shown here is derived from an EMBL/GenBank/DDBJ whole genome shotgun (WGS) entry which is preliminary data.</text>
</comment>
<feature type="transmembrane region" description="Helical" evidence="1">
    <location>
        <begin position="7"/>
        <end position="27"/>
    </location>
</feature>
<comment type="similarity">
    <text evidence="1">Belongs to the SURF1 family.</text>
</comment>
<keyword evidence="1" id="KW-1003">Cell membrane</keyword>